<proteinExistence type="predicted"/>
<accession>A0A4Y2M2B5</accession>
<comment type="caution">
    <text evidence="1">The sequence shown here is derived from an EMBL/GenBank/DDBJ whole genome shotgun (WGS) entry which is preliminary data.</text>
</comment>
<sequence>MLPEKQIKGNDSAGLAKVLEWGDHGRRCTTKEWRPLLHLHKIFYQKSGSPLTSPSPPQTRIIINLHLHPRPSTLTTHRVLGQQLLLSELSQFYCINSKKIFPILQLSHLLQTLHQVPQVLYKPEKNSIRMVPTSEAL</sequence>
<protein>
    <submittedName>
        <fullName evidence="1">Uncharacterized protein</fullName>
    </submittedName>
</protein>
<evidence type="ECO:0000313" key="2">
    <source>
        <dbReference type="Proteomes" id="UP000499080"/>
    </source>
</evidence>
<keyword evidence="2" id="KW-1185">Reference proteome</keyword>
<gene>
    <name evidence="1" type="ORF">AVEN_275254_1</name>
</gene>
<name>A0A4Y2M2B5_ARAVE</name>
<reference evidence="1 2" key="1">
    <citation type="journal article" date="2019" name="Sci. Rep.">
        <title>Orb-weaving spider Araneus ventricosus genome elucidates the spidroin gene catalogue.</title>
        <authorList>
            <person name="Kono N."/>
            <person name="Nakamura H."/>
            <person name="Ohtoshi R."/>
            <person name="Moran D.A.P."/>
            <person name="Shinohara A."/>
            <person name="Yoshida Y."/>
            <person name="Fujiwara M."/>
            <person name="Mori M."/>
            <person name="Tomita M."/>
            <person name="Arakawa K."/>
        </authorList>
    </citation>
    <scope>NUCLEOTIDE SEQUENCE [LARGE SCALE GENOMIC DNA]</scope>
</reference>
<dbReference type="Proteomes" id="UP000499080">
    <property type="component" value="Unassembled WGS sequence"/>
</dbReference>
<organism evidence="1 2">
    <name type="scientific">Araneus ventricosus</name>
    <name type="common">Orbweaver spider</name>
    <name type="synonym">Epeira ventricosa</name>
    <dbReference type="NCBI Taxonomy" id="182803"/>
    <lineage>
        <taxon>Eukaryota</taxon>
        <taxon>Metazoa</taxon>
        <taxon>Ecdysozoa</taxon>
        <taxon>Arthropoda</taxon>
        <taxon>Chelicerata</taxon>
        <taxon>Arachnida</taxon>
        <taxon>Araneae</taxon>
        <taxon>Araneomorphae</taxon>
        <taxon>Entelegynae</taxon>
        <taxon>Araneoidea</taxon>
        <taxon>Araneidae</taxon>
        <taxon>Araneus</taxon>
    </lineage>
</organism>
<dbReference type="EMBL" id="BGPR01121322">
    <property type="protein sequence ID" value="GBN21165.1"/>
    <property type="molecule type" value="Genomic_DNA"/>
</dbReference>
<evidence type="ECO:0000313" key="1">
    <source>
        <dbReference type="EMBL" id="GBN21165.1"/>
    </source>
</evidence>
<dbReference type="AlphaFoldDB" id="A0A4Y2M2B5"/>